<evidence type="ECO:0000256" key="1">
    <source>
        <dbReference type="SAM" id="MobiDB-lite"/>
    </source>
</evidence>
<dbReference type="Proteomes" id="UP000536685">
    <property type="component" value="Unassembled WGS sequence"/>
</dbReference>
<name>A0A841AFY2_9MICO</name>
<evidence type="ECO:0000313" key="2">
    <source>
        <dbReference type="EMBL" id="MBB5842147.1"/>
    </source>
</evidence>
<evidence type="ECO:0000313" key="3">
    <source>
        <dbReference type="Proteomes" id="UP000536685"/>
    </source>
</evidence>
<proteinExistence type="predicted"/>
<dbReference type="AlphaFoldDB" id="A0A841AFY2"/>
<comment type="caution">
    <text evidence="2">The sequence shown here is derived from an EMBL/GenBank/DDBJ whole genome shotgun (WGS) entry which is preliminary data.</text>
</comment>
<reference evidence="2 3" key="1">
    <citation type="submission" date="2020-08" db="EMBL/GenBank/DDBJ databases">
        <title>Sequencing the genomes of 1000 actinobacteria strains.</title>
        <authorList>
            <person name="Klenk H.-P."/>
        </authorList>
    </citation>
    <scope>NUCLEOTIDE SEQUENCE [LARGE SCALE GENOMIC DNA]</scope>
    <source>
        <strain evidence="2 3">DSM 105784</strain>
    </source>
</reference>
<keyword evidence="3" id="KW-1185">Reference proteome</keyword>
<dbReference type="EMBL" id="JACHMJ010000001">
    <property type="protein sequence ID" value="MBB5842147.1"/>
    <property type="molecule type" value="Genomic_DNA"/>
</dbReference>
<feature type="region of interest" description="Disordered" evidence="1">
    <location>
        <begin position="68"/>
        <end position="99"/>
    </location>
</feature>
<sequence>MPVSAVKVWSPFCARPSVVLDGSIKGEIMGVFDNAKDAAEATGKKIGEWADDTKERISDKVDEVQADAEVKKAEGDVRKAEAERDATEAKNEYKEKLRD</sequence>
<gene>
    <name evidence="2" type="ORF">HD599_000470</name>
</gene>
<accession>A0A841AFY2</accession>
<protein>
    <submittedName>
        <fullName evidence="2">Uncharacterized protein</fullName>
    </submittedName>
</protein>
<organism evidence="2 3">
    <name type="scientific">Conyzicola lurida</name>
    <dbReference type="NCBI Taxonomy" id="1172621"/>
    <lineage>
        <taxon>Bacteria</taxon>
        <taxon>Bacillati</taxon>
        <taxon>Actinomycetota</taxon>
        <taxon>Actinomycetes</taxon>
        <taxon>Micrococcales</taxon>
        <taxon>Microbacteriaceae</taxon>
        <taxon>Conyzicola</taxon>
    </lineage>
</organism>